<feature type="compositionally biased region" description="Polar residues" evidence="12">
    <location>
        <begin position="689"/>
        <end position="703"/>
    </location>
</feature>
<evidence type="ECO:0000313" key="15">
    <source>
        <dbReference type="Proteomes" id="UP000829685"/>
    </source>
</evidence>
<dbReference type="InterPro" id="IPR008271">
    <property type="entry name" value="Ser/Thr_kinase_AS"/>
</dbReference>
<dbReference type="PROSITE" id="PS00108">
    <property type="entry name" value="PROTEIN_KINASE_ST"/>
    <property type="match status" value="1"/>
</dbReference>
<dbReference type="SMART" id="SM00355">
    <property type="entry name" value="ZnF_C2H2"/>
    <property type="match status" value="4"/>
</dbReference>
<comment type="subcellular location">
    <subcellularLocation>
        <location evidence="1">Cytoplasm</location>
    </subcellularLocation>
</comment>
<evidence type="ECO:0000256" key="10">
    <source>
        <dbReference type="ARBA" id="ARBA00047899"/>
    </source>
</evidence>
<dbReference type="SUPFAM" id="SSF56112">
    <property type="entry name" value="Protein kinase-like (PK-like)"/>
    <property type="match status" value="1"/>
</dbReference>
<dbReference type="InterPro" id="IPR013087">
    <property type="entry name" value="Znf_C2H2_type"/>
</dbReference>
<dbReference type="AlphaFoldDB" id="A0A9P9WVJ8"/>
<evidence type="ECO:0000256" key="6">
    <source>
        <dbReference type="ARBA" id="ARBA00022679"/>
    </source>
</evidence>
<feature type="domain" description="Protein kinase" evidence="13">
    <location>
        <begin position="745"/>
        <end position="1004"/>
    </location>
</feature>
<keyword evidence="5" id="KW-0597">Phosphoprotein</keyword>
<dbReference type="FunFam" id="3.30.200.20:FF:000314">
    <property type="entry name" value="Serine/threonine protein kinase"/>
    <property type="match status" value="1"/>
</dbReference>
<dbReference type="GO" id="GO:0005634">
    <property type="term" value="C:nucleus"/>
    <property type="evidence" value="ECO:0007669"/>
    <property type="project" value="TreeGrafter"/>
</dbReference>
<dbReference type="EMBL" id="JAFIMR010000003">
    <property type="protein sequence ID" value="KAI1880107.1"/>
    <property type="molecule type" value="Genomic_DNA"/>
</dbReference>
<gene>
    <name evidence="14" type="ORF">JX265_001728</name>
</gene>
<keyword evidence="8" id="KW-0418">Kinase</keyword>
<evidence type="ECO:0000256" key="4">
    <source>
        <dbReference type="ARBA" id="ARBA00022527"/>
    </source>
</evidence>
<comment type="catalytic activity">
    <reaction evidence="10">
        <text>L-threonyl-[protein] + ATP = O-phospho-L-threonyl-[protein] + ADP + H(+)</text>
        <dbReference type="Rhea" id="RHEA:46608"/>
        <dbReference type="Rhea" id="RHEA-COMP:11060"/>
        <dbReference type="Rhea" id="RHEA-COMP:11605"/>
        <dbReference type="ChEBI" id="CHEBI:15378"/>
        <dbReference type="ChEBI" id="CHEBI:30013"/>
        <dbReference type="ChEBI" id="CHEBI:30616"/>
        <dbReference type="ChEBI" id="CHEBI:61977"/>
        <dbReference type="ChEBI" id="CHEBI:456216"/>
        <dbReference type="EC" id="2.7.11.1"/>
    </reaction>
</comment>
<dbReference type="EC" id="2.7.11.1" evidence="2"/>
<evidence type="ECO:0000259" key="13">
    <source>
        <dbReference type="PROSITE" id="PS50011"/>
    </source>
</evidence>
<dbReference type="GO" id="GO:0005524">
    <property type="term" value="F:ATP binding"/>
    <property type="evidence" value="ECO:0007669"/>
    <property type="project" value="UniProtKB-KW"/>
</dbReference>
<dbReference type="FunFam" id="1.10.510.10:FF:000320">
    <property type="entry name" value="Serine/threonine protein kinase"/>
    <property type="match status" value="1"/>
</dbReference>
<protein>
    <recommendedName>
        <fullName evidence="2">non-specific serine/threonine protein kinase</fullName>
        <ecNumber evidence="2">2.7.11.1</ecNumber>
    </recommendedName>
</protein>
<evidence type="ECO:0000313" key="14">
    <source>
        <dbReference type="EMBL" id="KAI1880107.1"/>
    </source>
</evidence>
<dbReference type="PROSITE" id="PS50011">
    <property type="entry name" value="PROTEIN_KINASE_DOM"/>
    <property type="match status" value="1"/>
</dbReference>
<dbReference type="PANTHER" id="PTHR24346:SF51">
    <property type="entry name" value="PAS DOMAIN-CONTAINING SERINE_THREONINE-PROTEIN KINASE"/>
    <property type="match status" value="1"/>
</dbReference>
<feature type="compositionally biased region" description="Polar residues" evidence="12">
    <location>
        <begin position="667"/>
        <end position="676"/>
    </location>
</feature>
<evidence type="ECO:0000256" key="2">
    <source>
        <dbReference type="ARBA" id="ARBA00012513"/>
    </source>
</evidence>
<dbReference type="InterPro" id="IPR000719">
    <property type="entry name" value="Prot_kinase_dom"/>
</dbReference>
<proteinExistence type="predicted"/>
<keyword evidence="7" id="KW-0547">Nucleotide-binding</keyword>
<evidence type="ECO:0000256" key="5">
    <source>
        <dbReference type="ARBA" id="ARBA00022553"/>
    </source>
</evidence>
<feature type="compositionally biased region" description="Low complexity" evidence="12">
    <location>
        <begin position="218"/>
        <end position="231"/>
    </location>
</feature>
<evidence type="ECO:0000256" key="3">
    <source>
        <dbReference type="ARBA" id="ARBA00022490"/>
    </source>
</evidence>
<dbReference type="GO" id="GO:0045719">
    <property type="term" value="P:negative regulation of glycogen biosynthetic process"/>
    <property type="evidence" value="ECO:0007669"/>
    <property type="project" value="TreeGrafter"/>
</dbReference>
<dbReference type="SMART" id="SM00220">
    <property type="entry name" value="S_TKc"/>
    <property type="match status" value="1"/>
</dbReference>
<evidence type="ECO:0000256" key="11">
    <source>
        <dbReference type="ARBA" id="ARBA00048679"/>
    </source>
</evidence>
<evidence type="ECO:0000256" key="8">
    <source>
        <dbReference type="ARBA" id="ARBA00022777"/>
    </source>
</evidence>
<dbReference type="Pfam" id="PF00069">
    <property type="entry name" value="Pkinase"/>
    <property type="match status" value="1"/>
</dbReference>
<keyword evidence="4" id="KW-0723">Serine/threonine-protein kinase</keyword>
<keyword evidence="9" id="KW-0067">ATP-binding</keyword>
<organism evidence="14 15">
    <name type="scientific">Neoarthrinium moseri</name>
    <dbReference type="NCBI Taxonomy" id="1658444"/>
    <lineage>
        <taxon>Eukaryota</taxon>
        <taxon>Fungi</taxon>
        <taxon>Dikarya</taxon>
        <taxon>Ascomycota</taxon>
        <taxon>Pezizomycotina</taxon>
        <taxon>Sordariomycetes</taxon>
        <taxon>Xylariomycetidae</taxon>
        <taxon>Amphisphaeriales</taxon>
        <taxon>Apiosporaceae</taxon>
        <taxon>Neoarthrinium</taxon>
    </lineage>
</organism>
<dbReference type="GO" id="GO:0004674">
    <property type="term" value="F:protein serine/threonine kinase activity"/>
    <property type="evidence" value="ECO:0007669"/>
    <property type="project" value="UniProtKB-KW"/>
</dbReference>
<dbReference type="InterPro" id="IPR011009">
    <property type="entry name" value="Kinase-like_dom_sf"/>
</dbReference>
<feature type="region of interest" description="Disordered" evidence="12">
    <location>
        <begin position="665"/>
        <end position="705"/>
    </location>
</feature>
<dbReference type="PANTHER" id="PTHR24346">
    <property type="entry name" value="MAP/MICROTUBULE AFFINITY-REGULATING KINASE"/>
    <property type="match status" value="1"/>
</dbReference>
<dbReference type="GO" id="GO:0005829">
    <property type="term" value="C:cytosol"/>
    <property type="evidence" value="ECO:0007669"/>
    <property type="project" value="TreeGrafter"/>
</dbReference>
<dbReference type="Proteomes" id="UP000829685">
    <property type="component" value="Unassembled WGS sequence"/>
</dbReference>
<keyword evidence="3" id="KW-0963">Cytoplasm</keyword>
<dbReference type="Gene3D" id="3.30.200.20">
    <property type="entry name" value="Phosphorylase Kinase, domain 1"/>
    <property type="match status" value="1"/>
</dbReference>
<name>A0A9P9WVJ8_9PEZI</name>
<comment type="catalytic activity">
    <reaction evidence="11">
        <text>L-seryl-[protein] + ATP = O-phospho-L-seryl-[protein] + ADP + H(+)</text>
        <dbReference type="Rhea" id="RHEA:17989"/>
        <dbReference type="Rhea" id="RHEA-COMP:9863"/>
        <dbReference type="Rhea" id="RHEA-COMP:11604"/>
        <dbReference type="ChEBI" id="CHEBI:15378"/>
        <dbReference type="ChEBI" id="CHEBI:29999"/>
        <dbReference type="ChEBI" id="CHEBI:30616"/>
        <dbReference type="ChEBI" id="CHEBI:83421"/>
        <dbReference type="ChEBI" id="CHEBI:456216"/>
        <dbReference type="EC" id="2.7.11.1"/>
    </reaction>
</comment>
<evidence type="ECO:0000256" key="9">
    <source>
        <dbReference type="ARBA" id="ARBA00022840"/>
    </source>
</evidence>
<comment type="caution">
    <text evidence="14">The sequence shown here is derived from an EMBL/GenBank/DDBJ whole genome shotgun (WGS) entry which is preliminary data.</text>
</comment>
<reference evidence="14" key="1">
    <citation type="submission" date="2021-03" db="EMBL/GenBank/DDBJ databases">
        <title>Revisited historic fungal species revealed as producer of novel bioactive compounds through whole genome sequencing and comparative genomics.</title>
        <authorList>
            <person name="Vignolle G.A."/>
            <person name="Hochenegger N."/>
            <person name="Mach R.L."/>
            <person name="Mach-Aigner A.R."/>
            <person name="Javad Rahimi M."/>
            <person name="Salim K.A."/>
            <person name="Chan C.M."/>
            <person name="Lim L.B.L."/>
            <person name="Cai F."/>
            <person name="Druzhinina I.S."/>
            <person name="U'Ren J.M."/>
            <person name="Derntl C."/>
        </authorList>
    </citation>
    <scope>NUCLEOTIDE SEQUENCE</scope>
    <source>
        <strain evidence="14">TUCIM 5799</strain>
    </source>
</reference>
<keyword evidence="6" id="KW-0808">Transferase</keyword>
<dbReference type="CDD" id="cd14004">
    <property type="entry name" value="STKc_PASK"/>
    <property type="match status" value="1"/>
</dbReference>
<evidence type="ECO:0000256" key="7">
    <source>
        <dbReference type="ARBA" id="ARBA00022741"/>
    </source>
</evidence>
<keyword evidence="15" id="KW-1185">Reference proteome</keyword>
<evidence type="ECO:0000256" key="12">
    <source>
        <dbReference type="SAM" id="MobiDB-lite"/>
    </source>
</evidence>
<evidence type="ECO:0000256" key="1">
    <source>
        <dbReference type="ARBA" id="ARBA00004496"/>
    </source>
</evidence>
<sequence length="1014" mass="114787">MNHTDSSTAAVATLCIEGFRDCIRYLEGIHRDHLRTKLADLRLWVDSVGAAAQGRASLDSRLQHRPSDRRFIIELLLMLYGFLRECISAATTKAGVQDILTNIDSTVDSLAFIGLQIRRSGRKSRLLKADSSFIENKHHYLDLRAHLTCVVVSKPTITGRPDDEGKDIHSFSYFTNLELSPIQERLVEANLRRRHRFVEAQRHSLGLKAPSGNNSHPAVATASSETESTTEGNIATAIRRKQAHRVNAGDNVLTIPATSASGLDSEWRGLPHDRQGTSTATRITGITAASMYPKARRSQNPDQKMVKCPCCCQAIPTSELQDSQWRKHVANDLCPYTCVLENCPTPYSLFVTRKEWSDHVINDHPPCWQCPCCEGDPPIFSSVSEITTHFVSDHDFVGSDELEELLSKAEVSIMGITQCPLCDSAGPRDSPDLVEHVLEHVHDFSLRSLPWPDRQPVTLTRSAGSFDFSRAINLIEDDEGNTHVFNIAEWAEGVAPVFDRDRRIHIVNGPQGQELFLSTDESPSMSAMDSEVSLHLCDLDKNPPRLIEDELRLPVYPTQDYFSHNEYFVDDSSNGYFPTQNSYMSQKMRGHLKSRRRRSMRNWCCPLCLSQGTTGENGFYQHMEHDHPEAEETEEDRLEEWKRTMLHEALWNVTEVSSAASIPIDATGSQSHSRTSAADPDESKRDSYTENTANTADKQQGQTPDPLVHLEKSKLQEAPAFSNPVGGAQLPDNTELPKKKSINDFVILEEMGQGAYAEVKLARYKQDTSTKVILKYIKKSRILVDTWTRDRRLGTVPLEIHVLDYLRRPELKHPKIVEMIDFFEDEVNYYIEMVPHGIPGIDLFDYVELRANMHEQECRNIFLQAAEAVYHLHVVAQVVHRDIKDENFILDGEGNLQLIDFGSAAYVKTGPFDVFVGTIDYATPEVLHGKSYNGKEQDIWALGIVLYILLYKENPFYSVDEIMDRDLRVPFIISDESIDLVRCMLNRDHSQRYDIQQVLDHPWCKMHSEAESSA</sequence>
<dbReference type="GO" id="GO:0035556">
    <property type="term" value="P:intracellular signal transduction"/>
    <property type="evidence" value="ECO:0007669"/>
    <property type="project" value="TreeGrafter"/>
</dbReference>
<dbReference type="Gene3D" id="1.10.510.10">
    <property type="entry name" value="Transferase(Phosphotransferase) domain 1"/>
    <property type="match status" value="1"/>
</dbReference>
<feature type="region of interest" description="Disordered" evidence="12">
    <location>
        <begin position="206"/>
        <end position="231"/>
    </location>
</feature>
<accession>A0A9P9WVJ8</accession>